<dbReference type="AlphaFoldDB" id="A0AAD9N0S8"/>
<evidence type="ECO:0008006" key="4">
    <source>
        <dbReference type="Google" id="ProtNLM"/>
    </source>
</evidence>
<feature type="chain" id="PRO_5041991053" description="Secreted protein" evidence="1">
    <location>
        <begin position="20"/>
        <end position="73"/>
    </location>
</feature>
<protein>
    <recommendedName>
        <fullName evidence="4">Secreted protein</fullName>
    </recommendedName>
</protein>
<evidence type="ECO:0000256" key="1">
    <source>
        <dbReference type="SAM" id="SignalP"/>
    </source>
</evidence>
<sequence>MLRILVITSVIWVRSVIHGVCVCVCVCQCGCVRHGVLYSLSGNGHLSVSQSASESVFVEFVHGESSVLPIVGE</sequence>
<comment type="caution">
    <text evidence="2">The sequence shown here is derived from an EMBL/GenBank/DDBJ whole genome shotgun (WGS) entry which is preliminary data.</text>
</comment>
<dbReference type="EMBL" id="JAODUP010000427">
    <property type="protein sequence ID" value="KAK2150039.1"/>
    <property type="molecule type" value="Genomic_DNA"/>
</dbReference>
<keyword evidence="1" id="KW-0732">Signal</keyword>
<accession>A0AAD9N0S8</accession>
<evidence type="ECO:0000313" key="3">
    <source>
        <dbReference type="Proteomes" id="UP001208570"/>
    </source>
</evidence>
<proteinExistence type="predicted"/>
<dbReference type="Proteomes" id="UP001208570">
    <property type="component" value="Unassembled WGS sequence"/>
</dbReference>
<organism evidence="2 3">
    <name type="scientific">Paralvinella palmiformis</name>
    <dbReference type="NCBI Taxonomy" id="53620"/>
    <lineage>
        <taxon>Eukaryota</taxon>
        <taxon>Metazoa</taxon>
        <taxon>Spiralia</taxon>
        <taxon>Lophotrochozoa</taxon>
        <taxon>Annelida</taxon>
        <taxon>Polychaeta</taxon>
        <taxon>Sedentaria</taxon>
        <taxon>Canalipalpata</taxon>
        <taxon>Terebellida</taxon>
        <taxon>Terebelliformia</taxon>
        <taxon>Alvinellidae</taxon>
        <taxon>Paralvinella</taxon>
    </lineage>
</organism>
<name>A0AAD9N0S8_9ANNE</name>
<keyword evidence="3" id="KW-1185">Reference proteome</keyword>
<gene>
    <name evidence="2" type="ORF">LSH36_427g07011</name>
</gene>
<feature type="signal peptide" evidence="1">
    <location>
        <begin position="1"/>
        <end position="19"/>
    </location>
</feature>
<reference evidence="2" key="1">
    <citation type="journal article" date="2023" name="Mol. Biol. Evol.">
        <title>Third-Generation Sequencing Reveals the Adaptive Role of the Epigenome in Three Deep-Sea Polychaetes.</title>
        <authorList>
            <person name="Perez M."/>
            <person name="Aroh O."/>
            <person name="Sun Y."/>
            <person name="Lan Y."/>
            <person name="Juniper S.K."/>
            <person name="Young C.R."/>
            <person name="Angers B."/>
            <person name="Qian P.Y."/>
        </authorList>
    </citation>
    <scope>NUCLEOTIDE SEQUENCE</scope>
    <source>
        <strain evidence="2">P08H-3</strain>
    </source>
</reference>
<evidence type="ECO:0000313" key="2">
    <source>
        <dbReference type="EMBL" id="KAK2150039.1"/>
    </source>
</evidence>